<dbReference type="PANTHER" id="PTHR47074:SF11">
    <property type="entry name" value="REVERSE TRANSCRIPTASE-LIKE PROTEIN"/>
    <property type="match status" value="1"/>
</dbReference>
<evidence type="ECO:0000313" key="2">
    <source>
        <dbReference type="EMBL" id="KAL0002556.1"/>
    </source>
</evidence>
<dbReference type="Proteomes" id="UP001459277">
    <property type="component" value="Unassembled WGS sequence"/>
</dbReference>
<comment type="caution">
    <text evidence="2">The sequence shown here is derived from an EMBL/GenBank/DDBJ whole genome shotgun (WGS) entry which is preliminary data.</text>
</comment>
<keyword evidence="3" id="KW-1185">Reference proteome</keyword>
<dbReference type="EMBL" id="JAZDWU010000005">
    <property type="protein sequence ID" value="KAL0002556.1"/>
    <property type="molecule type" value="Genomic_DNA"/>
</dbReference>
<organism evidence="2 3">
    <name type="scientific">Lithocarpus litseifolius</name>
    <dbReference type="NCBI Taxonomy" id="425828"/>
    <lineage>
        <taxon>Eukaryota</taxon>
        <taxon>Viridiplantae</taxon>
        <taxon>Streptophyta</taxon>
        <taxon>Embryophyta</taxon>
        <taxon>Tracheophyta</taxon>
        <taxon>Spermatophyta</taxon>
        <taxon>Magnoliopsida</taxon>
        <taxon>eudicotyledons</taxon>
        <taxon>Gunneridae</taxon>
        <taxon>Pentapetalae</taxon>
        <taxon>rosids</taxon>
        <taxon>fabids</taxon>
        <taxon>Fagales</taxon>
        <taxon>Fagaceae</taxon>
        <taxon>Lithocarpus</taxon>
    </lineage>
</organism>
<evidence type="ECO:0000313" key="3">
    <source>
        <dbReference type="Proteomes" id="UP001459277"/>
    </source>
</evidence>
<dbReference type="PANTHER" id="PTHR47074">
    <property type="entry name" value="BNAC02G40300D PROTEIN"/>
    <property type="match status" value="1"/>
</dbReference>
<sequence length="199" mass="22878">MFTPEEAELIKSIPLSRCEVEDTLFWPFTSNGVYTSKSGYRFLKAEVQTEWDEEQMTHDKVLWRTLWSLQVPKKIKNLVWRACKNSLPTKDNLVRRTIIKNLTCDRCKQVRMSQPNISVHRIPSSAKERVAEFAMTQLAPTITWPDLTSVRAKWRPPSPDVVKINCDGATFKEQKKLGIGVMIRDNNGLVMSSISKLLP</sequence>
<gene>
    <name evidence="2" type="ORF">SO802_016337</name>
</gene>
<protein>
    <recommendedName>
        <fullName evidence="1">Reverse transcriptase zinc-binding domain-containing protein</fullName>
    </recommendedName>
</protein>
<reference evidence="2 3" key="1">
    <citation type="submission" date="2024-01" db="EMBL/GenBank/DDBJ databases">
        <title>A telomere-to-telomere, gap-free genome of sweet tea (Lithocarpus litseifolius).</title>
        <authorList>
            <person name="Zhou J."/>
        </authorList>
    </citation>
    <scope>NUCLEOTIDE SEQUENCE [LARGE SCALE GENOMIC DNA]</scope>
    <source>
        <strain evidence="2">Zhou-2022a</strain>
        <tissue evidence="2">Leaf</tissue>
    </source>
</reference>
<dbReference type="Pfam" id="PF13966">
    <property type="entry name" value="zf-RVT"/>
    <property type="match status" value="1"/>
</dbReference>
<name>A0AAW2D1N2_9ROSI</name>
<accession>A0AAW2D1N2</accession>
<dbReference type="InterPro" id="IPR026960">
    <property type="entry name" value="RVT-Znf"/>
</dbReference>
<proteinExistence type="predicted"/>
<dbReference type="AlphaFoldDB" id="A0AAW2D1N2"/>
<dbReference type="InterPro" id="IPR052929">
    <property type="entry name" value="RNase_H-like_EbsB-rel"/>
</dbReference>
<evidence type="ECO:0000259" key="1">
    <source>
        <dbReference type="Pfam" id="PF13966"/>
    </source>
</evidence>
<feature type="domain" description="Reverse transcriptase zinc-binding" evidence="1">
    <location>
        <begin position="34"/>
        <end position="109"/>
    </location>
</feature>